<evidence type="ECO:0000256" key="5">
    <source>
        <dbReference type="ARBA" id="ARBA00022970"/>
    </source>
</evidence>
<dbReference type="PANTHER" id="PTHR30614">
    <property type="entry name" value="MEMBRANE COMPONENT OF AMINO ACID ABC TRANSPORTER"/>
    <property type="match status" value="1"/>
</dbReference>
<keyword evidence="6 8" id="KW-1133">Transmembrane helix</keyword>
<protein>
    <submittedName>
        <fullName evidence="10">Amino acid ABC transporter permease</fullName>
    </submittedName>
</protein>
<evidence type="ECO:0000256" key="4">
    <source>
        <dbReference type="ARBA" id="ARBA00022692"/>
    </source>
</evidence>
<dbReference type="RefSeq" id="WP_386740305.1">
    <property type="nucleotide sequence ID" value="NZ_JBHSMG010000002.1"/>
</dbReference>
<dbReference type="NCBIfam" id="TIGR01726">
    <property type="entry name" value="HEQRo_perm_3TM"/>
    <property type="match status" value="1"/>
</dbReference>
<keyword evidence="2 8" id="KW-0813">Transport</keyword>
<evidence type="ECO:0000256" key="6">
    <source>
        <dbReference type="ARBA" id="ARBA00022989"/>
    </source>
</evidence>
<dbReference type="Proteomes" id="UP001596039">
    <property type="component" value="Unassembled WGS sequence"/>
</dbReference>
<dbReference type="PROSITE" id="PS50928">
    <property type="entry name" value="ABC_TM1"/>
    <property type="match status" value="1"/>
</dbReference>
<evidence type="ECO:0000259" key="9">
    <source>
        <dbReference type="PROSITE" id="PS50928"/>
    </source>
</evidence>
<feature type="transmembrane region" description="Helical" evidence="8">
    <location>
        <begin position="181"/>
        <end position="201"/>
    </location>
</feature>
<evidence type="ECO:0000256" key="1">
    <source>
        <dbReference type="ARBA" id="ARBA00004651"/>
    </source>
</evidence>
<dbReference type="InterPro" id="IPR043429">
    <property type="entry name" value="ArtM/GltK/GlnP/TcyL/YhdX-like"/>
</dbReference>
<dbReference type="EMBL" id="JBHSMG010000002">
    <property type="protein sequence ID" value="MFC5502616.1"/>
    <property type="molecule type" value="Genomic_DNA"/>
</dbReference>
<keyword evidence="7 8" id="KW-0472">Membrane</keyword>
<evidence type="ECO:0000256" key="2">
    <source>
        <dbReference type="ARBA" id="ARBA00022448"/>
    </source>
</evidence>
<keyword evidence="4 8" id="KW-0812">Transmembrane</keyword>
<sequence length="229" mass="24333">MNDIVTTFSNLLPGFWLTLRMAAASAGVGIPLGFLAGLLLTSHRRALRYPVIVLVEIFRGFPALLTLYLLYFGLERIVLIDMFTAVVIAFGVTAGAYSAEIFRAAITSVPRGQLEAAAALALPRARTVWSIVVPHVLRVAVPPIIGIVILVFQGTALAYAIGAKELLGSAFSTGIMTGSLFPQLIAASILYLLVTVALTGLERLAARRAARIAGTSTPMTRRALVIAET</sequence>
<keyword evidence="11" id="KW-1185">Reference proteome</keyword>
<feature type="transmembrane region" description="Helical" evidence="8">
    <location>
        <begin position="77"/>
        <end position="97"/>
    </location>
</feature>
<evidence type="ECO:0000313" key="11">
    <source>
        <dbReference type="Proteomes" id="UP001596039"/>
    </source>
</evidence>
<dbReference type="InterPro" id="IPR035906">
    <property type="entry name" value="MetI-like_sf"/>
</dbReference>
<gene>
    <name evidence="10" type="ORF">ACFPJ4_10245</name>
</gene>
<feature type="transmembrane region" description="Helical" evidence="8">
    <location>
        <begin position="51"/>
        <end position="71"/>
    </location>
</feature>
<reference evidence="11" key="1">
    <citation type="journal article" date="2019" name="Int. J. Syst. Evol. Microbiol.">
        <title>The Global Catalogue of Microorganisms (GCM) 10K type strain sequencing project: providing services to taxonomists for standard genome sequencing and annotation.</title>
        <authorList>
            <consortium name="The Broad Institute Genomics Platform"/>
            <consortium name="The Broad Institute Genome Sequencing Center for Infectious Disease"/>
            <person name="Wu L."/>
            <person name="Ma J."/>
        </authorList>
    </citation>
    <scope>NUCLEOTIDE SEQUENCE [LARGE SCALE GENOMIC DNA]</scope>
    <source>
        <strain evidence="11">CGMCC 4.6997</strain>
    </source>
</reference>
<keyword evidence="3" id="KW-1003">Cell membrane</keyword>
<comment type="subcellular location">
    <subcellularLocation>
        <location evidence="1 8">Cell membrane</location>
        <topology evidence="1 8">Multi-pass membrane protein</topology>
    </subcellularLocation>
</comment>
<proteinExistence type="inferred from homology"/>
<dbReference type="PANTHER" id="PTHR30614:SF0">
    <property type="entry name" value="L-CYSTINE TRANSPORT SYSTEM PERMEASE PROTEIN TCYL"/>
    <property type="match status" value="1"/>
</dbReference>
<dbReference type="InterPro" id="IPR010065">
    <property type="entry name" value="AA_ABC_transptr_permease_3TM"/>
</dbReference>
<evidence type="ECO:0000256" key="8">
    <source>
        <dbReference type="RuleBase" id="RU363032"/>
    </source>
</evidence>
<organism evidence="10 11">
    <name type="scientific">Lysinimonas soli</name>
    <dbReference type="NCBI Taxonomy" id="1074233"/>
    <lineage>
        <taxon>Bacteria</taxon>
        <taxon>Bacillati</taxon>
        <taxon>Actinomycetota</taxon>
        <taxon>Actinomycetes</taxon>
        <taxon>Micrococcales</taxon>
        <taxon>Microbacteriaceae</taxon>
        <taxon>Lysinimonas</taxon>
    </lineage>
</organism>
<dbReference type="InterPro" id="IPR000515">
    <property type="entry name" value="MetI-like"/>
</dbReference>
<name>A0ABW0NRN4_9MICO</name>
<evidence type="ECO:0000256" key="7">
    <source>
        <dbReference type="ARBA" id="ARBA00023136"/>
    </source>
</evidence>
<dbReference type="SUPFAM" id="SSF161098">
    <property type="entry name" value="MetI-like"/>
    <property type="match status" value="1"/>
</dbReference>
<feature type="transmembrane region" description="Helical" evidence="8">
    <location>
        <begin position="15"/>
        <end position="39"/>
    </location>
</feature>
<accession>A0ABW0NRN4</accession>
<dbReference type="Gene3D" id="1.10.3720.10">
    <property type="entry name" value="MetI-like"/>
    <property type="match status" value="1"/>
</dbReference>
<evidence type="ECO:0000256" key="3">
    <source>
        <dbReference type="ARBA" id="ARBA00022475"/>
    </source>
</evidence>
<dbReference type="Pfam" id="PF00528">
    <property type="entry name" value="BPD_transp_1"/>
    <property type="match status" value="1"/>
</dbReference>
<comment type="caution">
    <text evidence="10">The sequence shown here is derived from an EMBL/GenBank/DDBJ whole genome shotgun (WGS) entry which is preliminary data.</text>
</comment>
<comment type="similarity">
    <text evidence="8">Belongs to the binding-protein-dependent transport system permease family.</text>
</comment>
<feature type="domain" description="ABC transmembrane type-1" evidence="9">
    <location>
        <begin position="15"/>
        <end position="202"/>
    </location>
</feature>
<keyword evidence="5" id="KW-0029">Amino-acid transport</keyword>
<dbReference type="CDD" id="cd06261">
    <property type="entry name" value="TM_PBP2"/>
    <property type="match status" value="1"/>
</dbReference>
<feature type="transmembrane region" description="Helical" evidence="8">
    <location>
        <begin position="136"/>
        <end position="161"/>
    </location>
</feature>
<evidence type="ECO:0000313" key="10">
    <source>
        <dbReference type="EMBL" id="MFC5502616.1"/>
    </source>
</evidence>